<dbReference type="PROSITE" id="PS50048">
    <property type="entry name" value="ZN2_CY6_FUNGAL_2"/>
    <property type="match status" value="1"/>
</dbReference>
<dbReference type="SUPFAM" id="SSF57701">
    <property type="entry name" value="Zn2/Cys6 DNA-binding domain"/>
    <property type="match status" value="1"/>
</dbReference>
<feature type="compositionally biased region" description="Polar residues" evidence="2">
    <location>
        <begin position="12"/>
        <end position="21"/>
    </location>
</feature>
<evidence type="ECO:0000259" key="3">
    <source>
        <dbReference type="PROSITE" id="PS50048"/>
    </source>
</evidence>
<dbReference type="AlphaFoldDB" id="A0A8K0VUP2"/>
<dbReference type="SMART" id="SM00066">
    <property type="entry name" value="GAL4"/>
    <property type="match status" value="1"/>
</dbReference>
<comment type="caution">
    <text evidence="4">The sequence shown here is derived from an EMBL/GenBank/DDBJ whole genome shotgun (WGS) entry which is preliminary data.</text>
</comment>
<dbReference type="InterPro" id="IPR036864">
    <property type="entry name" value="Zn2-C6_fun-type_DNA-bd_sf"/>
</dbReference>
<dbReference type="OrthoDB" id="2262349at2759"/>
<organism evidence="4 5">
    <name type="scientific">Paraphoma chrysanthemicola</name>
    <dbReference type="NCBI Taxonomy" id="798071"/>
    <lineage>
        <taxon>Eukaryota</taxon>
        <taxon>Fungi</taxon>
        <taxon>Dikarya</taxon>
        <taxon>Ascomycota</taxon>
        <taxon>Pezizomycotina</taxon>
        <taxon>Dothideomycetes</taxon>
        <taxon>Pleosporomycetidae</taxon>
        <taxon>Pleosporales</taxon>
        <taxon>Pleosporineae</taxon>
        <taxon>Phaeosphaeriaceae</taxon>
        <taxon>Paraphoma</taxon>
    </lineage>
</organism>
<sequence length="766" mass="86140">MDHSRSYPGSIGRNNPSQNADPQYHRAYKACLTCRSKKAKCNITAEDYQAGLPCSKCRREMRPCTFTTERHNSRRQNRRSMSQNNPEAFTVPDSSIDMTLELDNQDTSTAKPDDSRETEAGPVNADRTDNMVTAVVSNGNDALNLLFEAAQREERDVNSVRGGASIDHASPLLTLSPTSPSVKSRTNLLPVLSPEQLEIWNAYRFVRLGWFSAEEIVWLLNMFFWNIAPLSPILDDFYADPANHYLLVTQEPMLTCIMLTISSRYHTLPIIGGQSRGYLIHQRLWDHFQHLLMRLVLGQEKISKAKTRTLGTIEALLLLTEWHPRALYTNGVNRDYVPPPSDGWDSDMIFATKDRRDQGTGHVDSPSRTRWHEDVIEPANRSDRMCWMVISCALSLGNELGLFDEPQSKTASKGTTEEHEERTSQRKLWLSKLIYVYQEQLASRLGRRSMMSSSISHAVLYTENIDGTGSRPWASYVTAWTRLTKIVRSISDLLVPSAAATSQIIRSGRYISMIEHIQGLLSTWLKDHQSILSDGSHRADLLTLEYQSTRMHTFSLGLQAIVSRTAAELSPSEPASFLLTPTDFSHVQEVIDSALMTLRTAIRLYTKNVLVFCTIRTFLHVTVASVFLLKGLGLGVSPAKLRSSLDVLQRVVVALKNSNPDDLHFGGRYATLLEMHMARLQEHFVPSLRPHDITPPDLDQGNIAPGLVDSDQFDFMSNMNLTGAEMDADWLSLPLDMSLVPFGLDNFQGLHCLGDDTLDFLWNLGV</sequence>
<dbReference type="Pfam" id="PF00172">
    <property type="entry name" value="Zn_clus"/>
    <property type="match status" value="1"/>
</dbReference>
<dbReference type="GO" id="GO:0000981">
    <property type="term" value="F:DNA-binding transcription factor activity, RNA polymerase II-specific"/>
    <property type="evidence" value="ECO:0007669"/>
    <property type="project" value="InterPro"/>
</dbReference>
<keyword evidence="1" id="KW-0539">Nucleus</keyword>
<dbReference type="PANTHER" id="PTHR31644">
    <property type="entry name" value="TRANSCRIPTIONAL ACTIVATOR ARO80-RELATED"/>
    <property type="match status" value="1"/>
</dbReference>
<name>A0A8K0VUP2_9PLEO</name>
<dbReference type="GO" id="GO:0005634">
    <property type="term" value="C:nucleus"/>
    <property type="evidence" value="ECO:0007669"/>
    <property type="project" value="TreeGrafter"/>
</dbReference>
<gene>
    <name evidence="4" type="ORF">FB567DRAFT_152869</name>
</gene>
<dbReference type="EMBL" id="JAGMVJ010000019">
    <property type="protein sequence ID" value="KAH7076083.1"/>
    <property type="molecule type" value="Genomic_DNA"/>
</dbReference>
<evidence type="ECO:0000313" key="4">
    <source>
        <dbReference type="EMBL" id="KAH7076083.1"/>
    </source>
</evidence>
<reference evidence="4" key="1">
    <citation type="journal article" date="2021" name="Nat. Commun.">
        <title>Genetic determinants of endophytism in the Arabidopsis root mycobiome.</title>
        <authorList>
            <person name="Mesny F."/>
            <person name="Miyauchi S."/>
            <person name="Thiergart T."/>
            <person name="Pickel B."/>
            <person name="Atanasova L."/>
            <person name="Karlsson M."/>
            <person name="Huettel B."/>
            <person name="Barry K.W."/>
            <person name="Haridas S."/>
            <person name="Chen C."/>
            <person name="Bauer D."/>
            <person name="Andreopoulos W."/>
            <person name="Pangilinan J."/>
            <person name="LaButti K."/>
            <person name="Riley R."/>
            <person name="Lipzen A."/>
            <person name="Clum A."/>
            <person name="Drula E."/>
            <person name="Henrissat B."/>
            <person name="Kohler A."/>
            <person name="Grigoriev I.V."/>
            <person name="Martin F.M."/>
            <person name="Hacquard S."/>
        </authorList>
    </citation>
    <scope>NUCLEOTIDE SEQUENCE</scope>
    <source>
        <strain evidence="4">MPI-SDFR-AT-0120</strain>
    </source>
</reference>
<dbReference type="CDD" id="cd12148">
    <property type="entry name" value="fungal_TF_MHR"/>
    <property type="match status" value="1"/>
</dbReference>
<dbReference type="CDD" id="cd00067">
    <property type="entry name" value="GAL4"/>
    <property type="match status" value="1"/>
</dbReference>
<feature type="region of interest" description="Disordered" evidence="2">
    <location>
        <begin position="105"/>
        <end position="124"/>
    </location>
</feature>
<dbReference type="InterPro" id="IPR001138">
    <property type="entry name" value="Zn2Cys6_DnaBD"/>
</dbReference>
<dbReference type="PANTHER" id="PTHR31644:SF3">
    <property type="entry name" value="ZN(II)2CYS6 TRANSCRIPTION FACTOR (EUROFUNG)"/>
    <property type="match status" value="1"/>
</dbReference>
<keyword evidence="5" id="KW-1185">Reference proteome</keyword>
<feature type="domain" description="Zn(2)-C6 fungal-type" evidence="3">
    <location>
        <begin position="30"/>
        <end position="66"/>
    </location>
</feature>
<protein>
    <submittedName>
        <fullName evidence="4">C6 transcription factor-like protein</fullName>
    </submittedName>
</protein>
<feature type="region of interest" description="Disordered" evidence="2">
    <location>
        <begin position="68"/>
        <end position="97"/>
    </location>
</feature>
<evidence type="ECO:0000313" key="5">
    <source>
        <dbReference type="Proteomes" id="UP000813461"/>
    </source>
</evidence>
<dbReference type="PROSITE" id="PS00463">
    <property type="entry name" value="ZN2_CY6_FUNGAL_1"/>
    <property type="match status" value="1"/>
</dbReference>
<feature type="region of interest" description="Disordered" evidence="2">
    <location>
        <begin position="1"/>
        <end position="22"/>
    </location>
</feature>
<dbReference type="Gene3D" id="4.10.240.10">
    <property type="entry name" value="Zn(2)-C6 fungal-type DNA-binding domain"/>
    <property type="match status" value="1"/>
</dbReference>
<evidence type="ECO:0000256" key="1">
    <source>
        <dbReference type="ARBA" id="ARBA00023242"/>
    </source>
</evidence>
<dbReference type="InterPro" id="IPR052780">
    <property type="entry name" value="AAA_Catabolism_Regulators"/>
</dbReference>
<dbReference type="GO" id="GO:0008270">
    <property type="term" value="F:zinc ion binding"/>
    <property type="evidence" value="ECO:0007669"/>
    <property type="project" value="InterPro"/>
</dbReference>
<dbReference type="Proteomes" id="UP000813461">
    <property type="component" value="Unassembled WGS sequence"/>
</dbReference>
<accession>A0A8K0VUP2</accession>
<evidence type="ECO:0000256" key="2">
    <source>
        <dbReference type="SAM" id="MobiDB-lite"/>
    </source>
</evidence>
<proteinExistence type="predicted"/>